<reference evidence="2" key="1">
    <citation type="journal article" date="2019" name="Sci. Rep.">
        <title>Draft genome of Tanacetum cinerariifolium, the natural source of mosquito coil.</title>
        <authorList>
            <person name="Yamashiro T."/>
            <person name="Shiraishi A."/>
            <person name="Satake H."/>
            <person name="Nakayama K."/>
        </authorList>
    </citation>
    <scope>NUCLEOTIDE SEQUENCE</scope>
</reference>
<dbReference type="EMBL" id="BKCJ011761545">
    <property type="protein sequence ID" value="GFD50775.1"/>
    <property type="molecule type" value="Genomic_DNA"/>
</dbReference>
<dbReference type="AlphaFoldDB" id="A0A699WT49"/>
<evidence type="ECO:0000313" key="2">
    <source>
        <dbReference type="EMBL" id="GFD50775.1"/>
    </source>
</evidence>
<gene>
    <name evidence="2" type="ORF">Tci_922744</name>
</gene>
<feature type="non-terminal residue" evidence="2">
    <location>
        <position position="1"/>
    </location>
</feature>
<accession>A0A699WT49</accession>
<protein>
    <submittedName>
        <fullName evidence="2">Uncharacterized protein</fullName>
    </submittedName>
</protein>
<comment type="caution">
    <text evidence="2">The sequence shown here is derived from an EMBL/GenBank/DDBJ whole genome shotgun (WGS) entry which is preliminary data.</text>
</comment>
<organism evidence="2">
    <name type="scientific">Tanacetum cinerariifolium</name>
    <name type="common">Dalmatian daisy</name>
    <name type="synonym">Chrysanthemum cinerariifolium</name>
    <dbReference type="NCBI Taxonomy" id="118510"/>
    <lineage>
        <taxon>Eukaryota</taxon>
        <taxon>Viridiplantae</taxon>
        <taxon>Streptophyta</taxon>
        <taxon>Embryophyta</taxon>
        <taxon>Tracheophyta</taxon>
        <taxon>Spermatophyta</taxon>
        <taxon>Magnoliopsida</taxon>
        <taxon>eudicotyledons</taxon>
        <taxon>Gunneridae</taxon>
        <taxon>Pentapetalae</taxon>
        <taxon>asterids</taxon>
        <taxon>campanulids</taxon>
        <taxon>Asterales</taxon>
        <taxon>Asteraceae</taxon>
        <taxon>Asteroideae</taxon>
        <taxon>Anthemideae</taxon>
        <taxon>Anthemidinae</taxon>
        <taxon>Tanacetum</taxon>
    </lineage>
</organism>
<feature type="compositionally biased region" description="Basic and acidic residues" evidence="1">
    <location>
        <begin position="1"/>
        <end position="10"/>
    </location>
</feature>
<feature type="region of interest" description="Disordered" evidence="1">
    <location>
        <begin position="1"/>
        <end position="41"/>
    </location>
</feature>
<name>A0A699WT49_TANCI</name>
<proteinExistence type="predicted"/>
<sequence>EGGMDVRRIEEEVDPDFLLDGHSRTGPAESGDSYESKVKPK</sequence>
<evidence type="ECO:0000256" key="1">
    <source>
        <dbReference type="SAM" id="MobiDB-lite"/>
    </source>
</evidence>